<comment type="caution">
    <text evidence="1">The sequence shown here is derived from an EMBL/GenBank/DDBJ whole genome shotgun (WGS) entry which is preliminary data.</text>
</comment>
<organism evidence="1 2">
    <name type="scientific">Canavalia gladiata</name>
    <name type="common">Sword bean</name>
    <name type="synonym">Dolichos gladiatus</name>
    <dbReference type="NCBI Taxonomy" id="3824"/>
    <lineage>
        <taxon>Eukaryota</taxon>
        <taxon>Viridiplantae</taxon>
        <taxon>Streptophyta</taxon>
        <taxon>Embryophyta</taxon>
        <taxon>Tracheophyta</taxon>
        <taxon>Spermatophyta</taxon>
        <taxon>Magnoliopsida</taxon>
        <taxon>eudicotyledons</taxon>
        <taxon>Gunneridae</taxon>
        <taxon>Pentapetalae</taxon>
        <taxon>rosids</taxon>
        <taxon>fabids</taxon>
        <taxon>Fabales</taxon>
        <taxon>Fabaceae</taxon>
        <taxon>Papilionoideae</taxon>
        <taxon>50 kb inversion clade</taxon>
        <taxon>NPAAA clade</taxon>
        <taxon>indigoferoid/millettioid clade</taxon>
        <taxon>Phaseoleae</taxon>
        <taxon>Canavalia</taxon>
    </lineage>
</organism>
<gene>
    <name evidence="1" type="ORF">VNO77_22577</name>
</gene>
<evidence type="ECO:0000313" key="2">
    <source>
        <dbReference type="Proteomes" id="UP001367508"/>
    </source>
</evidence>
<evidence type="ECO:0000313" key="1">
    <source>
        <dbReference type="EMBL" id="KAK7328470.1"/>
    </source>
</evidence>
<accession>A0AAN9L2U7</accession>
<protein>
    <submittedName>
        <fullName evidence="1">Uncharacterized protein</fullName>
    </submittedName>
</protein>
<dbReference type="Proteomes" id="UP001367508">
    <property type="component" value="Unassembled WGS sequence"/>
</dbReference>
<dbReference type="EMBL" id="JAYMYQ010000005">
    <property type="protein sequence ID" value="KAK7328470.1"/>
    <property type="molecule type" value="Genomic_DNA"/>
</dbReference>
<keyword evidence="2" id="KW-1185">Reference proteome</keyword>
<reference evidence="1 2" key="1">
    <citation type="submission" date="2024-01" db="EMBL/GenBank/DDBJ databases">
        <title>The genomes of 5 underutilized Papilionoideae crops provide insights into root nodulation and disease resistanc.</title>
        <authorList>
            <person name="Jiang F."/>
        </authorList>
    </citation>
    <scope>NUCLEOTIDE SEQUENCE [LARGE SCALE GENOMIC DNA]</scope>
    <source>
        <strain evidence="1">LVBAO_FW01</strain>
        <tissue evidence="1">Leaves</tissue>
    </source>
</reference>
<dbReference type="AlphaFoldDB" id="A0AAN9L2U7"/>
<name>A0AAN9L2U7_CANGL</name>
<sequence>MGLASRCYRAGSGDAAGSFDVSNGSNITSIEEVANATGPARALVALGSNTIVVGPIMHQTLNINNFLQ</sequence>
<proteinExistence type="predicted"/>